<dbReference type="PROSITE" id="PS50800">
    <property type="entry name" value="SAP"/>
    <property type="match status" value="1"/>
</dbReference>
<dbReference type="InterPro" id="IPR003034">
    <property type="entry name" value="SAP_dom"/>
</dbReference>
<gene>
    <name evidence="2" type="ORF">LOTGIDRAFT_160037</name>
</gene>
<dbReference type="InterPro" id="IPR036361">
    <property type="entry name" value="SAP_dom_sf"/>
</dbReference>
<dbReference type="SUPFAM" id="SSF68906">
    <property type="entry name" value="SAP domain"/>
    <property type="match status" value="1"/>
</dbReference>
<feature type="domain" description="SAP" evidence="1">
    <location>
        <begin position="10"/>
        <end position="44"/>
    </location>
</feature>
<evidence type="ECO:0000313" key="3">
    <source>
        <dbReference type="Proteomes" id="UP000030746"/>
    </source>
</evidence>
<dbReference type="HOGENOM" id="CLU_1526911_0_0_1"/>
<name>V4AGN8_LOTGI</name>
<organism evidence="2 3">
    <name type="scientific">Lottia gigantea</name>
    <name type="common">Giant owl limpet</name>
    <dbReference type="NCBI Taxonomy" id="225164"/>
    <lineage>
        <taxon>Eukaryota</taxon>
        <taxon>Metazoa</taxon>
        <taxon>Spiralia</taxon>
        <taxon>Lophotrochozoa</taxon>
        <taxon>Mollusca</taxon>
        <taxon>Gastropoda</taxon>
        <taxon>Patellogastropoda</taxon>
        <taxon>Lottioidea</taxon>
        <taxon>Lottiidae</taxon>
        <taxon>Lottia</taxon>
    </lineage>
</organism>
<dbReference type="Pfam" id="PF02037">
    <property type="entry name" value="SAP"/>
    <property type="match status" value="1"/>
</dbReference>
<dbReference type="OrthoDB" id="6090926at2759"/>
<sequence>MASYSHTVDRNSWTVSELKDELRRRRAKTTGRKIDLIERLEAYDRNANFEVGKVDSPDPIVIPFWPDSSPIKAQNLNVKNSKRRVSLDDPRPVKYIRMEGYEDHVRNLVLNYCSNHSKDLTFRFLYNKANLQYAVHDQNIEWTQVSRLLKIMQKRYSWKQCTKVVLKSGLRRGSTD</sequence>
<dbReference type="RefSeq" id="XP_009053169.1">
    <property type="nucleotide sequence ID" value="XM_009054921.1"/>
</dbReference>
<evidence type="ECO:0000259" key="1">
    <source>
        <dbReference type="PROSITE" id="PS50800"/>
    </source>
</evidence>
<keyword evidence="3" id="KW-1185">Reference proteome</keyword>
<dbReference type="EMBL" id="KB201549">
    <property type="protein sequence ID" value="ESO96052.1"/>
    <property type="molecule type" value="Genomic_DNA"/>
</dbReference>
<dbReference type="AlphaFoldDB" id="V4AGN8"/>
<dbReference type="KEGG" id="lgi:LOTGIDRAFT_160037"/>
<dbReference type="Gene3D" id="1.10.720.30">
    <property type="entry name" value="SAP domain"/>
    <property type="match status" value="1"/>
</dbReference>
<reference evidence="2 3" key="1">
    <citation type="journal article" date="2013" name="Nature">
        <title>Insights into bilaterian evolution from three spiralian genomes.</title>
        <authorList>
            <person name="Simakov O."/>
            <person name="Marletaz F."/>
            <person name="Cho S.J."/>
            <person name="Edsinger-Gonzales E."/>
            <person name="Havlak P."/>
            <person name="Hellsten U."/>
            <person name="Kuo D.H."/>
            <person name="Larsson T."/>
            <person name="Lv J."/>
            <person name="Arendt D."/>
            <person name="Savage R."/>
            <person name="Osoegawa K."/>
            <person name="de Jong P."/>
            <person name="Grimwood J."/>
            <person name="Chapman J.A."/>
            <person name="Shapiro H."/>
            <person name="Aerts A."/>
            <person name="Otillar R.P."/>
            <person name="Terry A.Y."/>
            <person name="Boore J.L."/>
            <person name="Grigoriev I.V."/>
            <person name="Lindberg D.R."/>
            <person name="Seaver E.C."/>
            <person name="Weisblat D.A."/>
            <person name="Putnam N.H."/>
            <person name="Rokhsar D.S."/>
        </authorList>
    </citation>
    <scope>NUCLEOTIDE SEQUENCE [LARGE SCALE GENOMIC DNA]</scope>
</reference>
<evidence type="ECO:0000313" key="2">
    <source>
        <dbReference type="EMBL" id="ESO96052.1"/>
    </source>
</evidence>
<accession>V4AGN8</accession>
<dbReference type="GeneID" id="20238254"/>
<protein>
    <recommendedName>
        <fullName evidence="1">SAP domain-containing protein</fullName>
    </recommendedName>
</protein>
<dbReference type="Proteomes" id="UP000030746">
    <property type="component" value="Unassembled WGS sequence"/>
</dbReference>
<dbReference type="CTD" id="20238254"/>
<dbReference type="SMART" id="SM00513">
    <property type="entry name" value="SAP"/>
    <property type="match status" value="1"/>
</dbReference>
<proteinExistence type="predicted"/>